<comment type="catalytic activity">
    <reaction evidence="2 10">
        <text>(6R)-NADPHX = (6S)-NADPHX</text>
        <dbReference type="Rhea" id="RHEA:32227"/>
        <dbReference type="ChEBI" id="CHEBI:64076"/>
        <dbReference type="ChEBI" id="CHEBI:64077"/>
        <dbReference type="EC" id="5.1.99.6"/>
    </reaction>
</comment>
<keyword evidence="5 10" id="KW-0547">Nucleotide-binding</keyword>
<feature type="binding site" evidence="10">
    <location>
        <position position="513"/>
    </location>
    <ligand>
        <name>K(+)</name>
        <dbReference type="ChEBI" id="CHEBI:29103"/>
    </ligand>
</feature>
<evidence type="ECO:0000256" key="1">
    <source>
        <dbReference type="ARBA" id="ARBA00000013"/>
    </source>
</evidence>
<keyword evidence="6" id="KW-0521">NADP</keyword>
<dbReference type="PANTHER" id="PTHR13232:SF10">
    <property type="entry name" value="NAD(P)H-HYDRATE EPIMERASE"/>
    <property type="match status" value="1"/>
</dbReference>
<evidence type="ECO:0000256" key="10">
    <source>
        <dbReference type="HAMAP-Rule" id="MF_03159"/>
    </source>
</evidence>
<name>A0A8H7Y515_PSICU</name>
<keyword evidence="8 10" id="KW-0520">NAD</keyword>
<feature type="binding site" evidence="10">
    <location>
        <begin position="481"/>
        <end position="487"/>
    </location>
    <ligand>
        <name>(6S)-NADPHX</name>
        <dbReference type="ChEBI" id="CHEBI:64076"/>
    </ligand>
</feature>
<keyword evidence="10" id="KW-0963">Cytoplasm</keyword>
<feature type="binding site" evidence="10">
    <location>
        <position position="510"/>
    </location>
    <ligand>
        <name>(6S)-NADPHX</name>
        <dbReference type="ChEBI" id="CHEBI:64076"/>
    </ligand>
</feature>
<dbReference type="EC" id="5.1.99.6" evidence="3 10"/>
<keyword evidence="10" id="KW-0496">Mitochondrion</keyword>
<evidence type="ECO:0000256" key="4">
    <source>
        <dbReference type="ARBA" id="ARBA00022723"/>
    </source>
</evidence>
<dbReference type="HAMAP" id="MF_01966">
    <property type="entry name" value="NADHX_epimerase"/>
    <property type="match status" value="1"/>
</dbReference>
<dbReference type="GO" id="GO:0005739">
    <property type="term" value="C:mitochondrion"/>
    <property type="evidence" value="ECO:0007669"/>
    <property type="project" value="UniProtKB-SubCell"/>
</dbReference>
<comment type="caution">
    <text evidence="10">Lacks conserved residue(s) required for the propagation of feature annotation.</text>
</comment>
<sequence length="597" mass="68770">MPKRQRYYSIFSPPSLSMSELVKTTLDHESTDRLIEKWLEHHNAGHDAYNEWFRDVRERKHEHFGKQIIAWNKGAFAPENVFCRTVDTGRLIPLDRTWTTHVFHHHSMQERKRSMMPVVLTMLPELMLLRGMHDRGCDEIYIIVTDLKRQEMDDVTEYFKLVCKHCFGQPCKPTMEKRILYEHMRLSHTLLRQRRTPCFPQIDLAVRAILYEKQPRFLVLFSYQTTSYSQIFFTDPVFVPDEDLFHDYPTGCPTCCTDDCEMIRFPRRGLETASVLKIKTKTKRKRVKPRDMCNWIDCDVSFGVVPRHRKSTSESSECSNVCDEQHPQEKTMILGQSTKGSLEVYMMRYLSSKIAQQIDEELMSSVGAFSLDQLMELAGLACAQTLATVYRKDVFPKVLVCCGPGNQGGDGLVAARHLSMFGYQPTIYMPKPGSKDIYQRLAKQCENMKIPIIPHGLNDVELLRQALLRPNTDVILDAIFGFSFKPPVRAPFDAVLPLINDSRLPIVSVDIPSGWDVEKGNNHKIGLRPDVLISLTAPKEGVKDFVGRHFLGGRFVPRFIESKYDLNLPVYPGFDQIVELISEKNSHSQDTQETEDK</sequence>
<dbReference type="SUPFAM" id="SSF64153">
    <property type="entry name" value="YjeF N-terminal domain-like"/>
    <property type="match status" value="1"/>
</dbReference>
<organism evidence="12">
    <name type="scientific">Psilocybe cubensis</name>
    <name type="common">Psychedelic mushroom</name>
    <name type="synonym">Stropharia cubensis</name>
    <dbReference type="NCBI Taxonomy" id="181762"/>
    <lineage>
        <taxon>Eukaryota</taxon>
        <taxon>Fungi</taxon>
        <taxon>Dikarya</taxon>
        <taxon>Basidiomycota</taxon>
        <taxon>Agaricomycotina</taxon>
        <taxon>Agaricomycetes</taxon>
        <taxon>Agaricomycetidae</taxon>
        <taxon>Agaricales</taxon>
        <taxon>Agaricineae</taxon>
        <taxon>Strophariaceae</taxon>
        <taxon>Psilocybe</taxon>
    </lineage>
</organism>
<proteinExistence type="inferred from homology"/>
<feature type="binding site" evidence="10">
    <location>
        <begin position="406"/>
        <end position="410"/>
    </location>
    <ligand>
        <name>(6S)-NADPHX</name>
        <dbReference type="ChEBI" id="CHEBI:64076"/>
    </ligand>
</feature>
<comment type="caution">
    <text evidence="12">The sequence shown here is derived from an EMBL/GenBank/DDBJ whole genome shotgun (WGS) entry which is preliminary data.</text>
</comment>
<dbReference type="GO" id="GO:0000166">
    <property type="term" value="F:nucleotide binding"/>
    <property type="evidence" value="ECO:0007669"/>
    <property type="project" value="UniProtKB-KW"/>
</dbReference>
<comment type="subcellular location">
    <subcellularLocation>
        <location evidence="10">Cytoplasm</location>
    </subcellularLocation>
    <subcellularLocation>
        <location evidence="10">Mitochondrion</location>
    </subcellularLocation>
</comment>
<keyword evidence="4 10" id="KW-0479">Metal-binding</keyword>
<comment type="cofactor">
    <cofactor evidence="10">
        <name>K(+)</name>
        <dbReference type="ChEBI" id="CHEBI:29103"/>
    </cofactor>
    <text evidence="10">Binds 1 potassium ion per subunit.</text>
</comment>
<comment type="function">
    <text evidence="10">Catalyzes the epimerization of the S- and R-forms of NAD(P)HX, a damaged form of NAD(P)H that is a result of enzymatic or heat-dependent hydration. This is a prerequisite for the S-specific NAD(P)H-hydrate dehydratase to allow the repair of both epimers of NAD(P)HX.</text>
</comment>
<dbReference type="InterPro" id="IPR036652">
    <property type="entry name" value="YjeF_N_dom_sf"/>
</dbReference>
<comment type="catalytic activity">
    <reaction evidence="1 10">
        <text>(6R)-NADHX = (6S)-NADHX</text>
        <dbReference type="Rhea" id="RHEA:32215"/>
        <dbReference type="ChEBI" id="CHEBI:64074"/>
        <dbReference type="ChEBI" id="CHEBI:64075"/>
        <dbReference type="EC" id="5.1.99.6"/>
    </reaction>
</comment>
<evidence type="ECO:0000313" key="12">
    <source>
        <dbReference type="EMBL" id="KAG5171268.1"/>
    </source>
</evidence>
<dbReference type="Pfam" id="PF03853">
    <property type="entry name" value="YjeF_N"/>
    <property type="match status" value="1"/>
</dbReference>
<protein>
    <recommendedName>
        <fullName evidence="3 10">NAD(P)H-hydrate epimerase</fullName>
        <ecNumber evidence="3 10">5.1.99.6</ecNumber>
    </recommendedName>
    <alternativeName>
        <fullName evidence="10">NAD(P)HX epimerase</fullName>
    </alternativeName>
</protein>
<evidence type="ECO:0000256" key="3">
    <source>
        <dbReference type="ARBA" id="ARBA00012228"/>
    </source>
</evidence>
<comment type="similarity">
    <text evidence="10">Belongs to the NnrE/AIBP family.</text>
</comment>
<accession>A0A8H7Y515</accession>
<dbReference type="AlphaFoldDB" id="A0A8H7Y515"/>
<evidence type="ECO:0000256" key="6">
    <source>
        <dbReference type="ARBA" id="ARBA00022857"/>
    </source>
</evidence>
<feature type="binding site" evidence="10">
    <location>
        <position position="407"/>
    </location>
    <ligand>
        <name>K(+)</name>
        <dbReference type="ChEBI" id="CHEBI:29103"/>
    </ligand>
</feature>
<dbReference type="EMBL" id="JAFIQS010000003">
    <property type="protein sequence ID" value="KAG5171268.1"/>
    <property type="molecule type" value="Genomic_DNA"/>
</dbReference>
<keyword evidence="9 10" id="KW-0413">Isomerase</keyword>
<dbReference type="GO" id="GO:0046872">
    <property type="term" value="F:metal ion binding"/>
    <property type="evidence" value="ECO:0007669"/>
    <property type="project" value="UniProtKB-KW"/>
</dbReference>
<gene>
    <name evidence="12" type="ORF">JR316_003353</name>
</gene>
<feature type="domain" description="YjeF N-terminal" evidence="11">
    <location>
        <begin position="355"/>
        <end position="568"/>
    </location>
</feature>
<dbReference type="PANTHER" id="PTHR13232">
    <property type="entry name" value="NAD(P)H-HYDRATE EPIMERASE"/>
    <property type="match status" value="1"/>
</dbReference>
<dbReference type="Gene3D" id="3.40.50.10260">
    <property type="entry name" value="YjeF N-terminal domain"/>
    <property type="match status" value="1"/>
</dbReference>
<feature type="binding site" evidence="10">
    <location>
        <position position="477"/>
    </location>
    <ligand>
        <name>K(+)</name>
        <dbReference type="ChEBI" id="CHEBI:29103"/>
    </ligand>
</feature>
<evidence type="ECO:0000259" key="11">
    <source>
        <dbReference type="PROSITE" id="PS51385"/>
    </source>
</evidence>
<dbReference type="NCBIfam" id="TIGR00197">
    <property type="entry name" value="yjeF_nterm"/>
    <property type="match status" value="1"/>
</dbReference>
<evidence type="ECO:0000256" key="5">
    <source>
        <dbReference type="ARBA" id="ARBA00022741"/>
    </source>
</evidence>
<dbReference type="GO" id="GO:0052856">
    <property type="term" value="F:NAD(P)HX epimerase activity"/>
    <property type="evidence" value="ECO:0007669"/>
    <property type="project" value="UniProtKB-UniRule"/>
</dbReference>
<evidence type="ECO:0000256" key="8">
    <source>
        <dbReference type="ARBA" id="ARBA00023027"/>
    </source>
</evidence>
<evidence type="ECO:0000256" key="9">
    <source>
        <dbReference type="ARBA" id="ARBA00023235"/>
    </source>
</evidence>
<dbReference type="PROSITE" id="PS51385">
    <property type="entry name" value="YJEF_N"/>
    <property type="match status" value="1"/>
</dbReference>
<dbReference type="FunFam" id="3.40.50.10260:FF:000005">
    <property type="entry name" value="NAD(P)H-hydrate epimerase"/>
    <property type="match status" value="1"/>
</dbReference>
<dbReference type="InterPro" id="IPR032976">
    <property type="entry name" value="YJEFN_prot_NAXE-like"/>
</dbReference>
<dbReference type="InterPro" id="IPR004443">
    <property type="entry name" value="YjeF_N_dom"/>
</dbReference>
<reference evidence="12" key="1">
    <citation type="submission" date="2021-02" db="EMBL/GenBank/DDBJ databases">
        <title>Psilocybe cubensis genome.</title>
        <authorList>
            <person name="Mckernan K.J."/>
            <person name="Crawford S."/>
            <person name="Trippe A."/>
            <person name="Kane L.T."/>
            <person name="Mclaughlin S."/>
        </authorList>
    </citation>
    <scope>NUCLEOTIDE SEQUENCE [LARGE SCALE GENOMIC DNA]</scope>
    <source>
        <strain evidence="12">MGC-MH-2018</strain>
    </source>
</reference>
<evidence type="ECO:0000256" key="2">
    <source>
        <dbReference type="ARBA" id="ARBA00000909"/>
    </source>
</evidence>
<keyword evidence="7 10" id="KW-0630">Potassium</keyword>
<evidence type="ECO:0000256" key="7">
    <source>
        <dbReference type="ARBA" id="ARBA00022958"/>
    </source>
</evidence>